<feature type="region of interest" description="Disordered" evidence="1">
    <location>
        <begin position="327"/>
        <end position="364"/>
    </location>
</feature>
<feature type="region of interest" description="Disordered" evidence="1">
    <location>
        <begin position="524"/>
        <end position="547"/>
    </location>
</feature>
<feature type="compositionally biased region" description="Acidic residues" evidence="1">
    <location>
        <begin position="1110"/>
        <end position="1130"/>
    </location>
</feature>
<feature type="compositionally biased region" description="Polar residues" evidence="1">
    <location>
        <begin position="524"/>
        <end position="538"/>
    </location>
</feature>
<evidence type="ECO:0000313" key="3">
    <source>
        <dbReference type="Proteomes" id="UP000230066"/>
    </source>
</evidence>
<sequence length="1419" mass="159834">MAELAAIIKEVAEKLVLYFNKRRLEVGWDDSIPKTVVGHLIPKPKLGDKKSYRTLDDFPELRKLLLMLESEGLGLDEPKTEKYIRSALEECIRRLNMMNYQDHYLSANMDLSLTARREKFARPGDFPSQTSATESFLPVTAPRTPTRKVPPPYIGSSSAERIVHFASKMISNLLRLTKQAYVEQSERKTTSSWLTSSKQKDSVSKRTGSNPSSPSKRIPSNVSPDYPEKDKLYEDSNEHKANSLQSAFSLGDHHKKTSGVVVGSKLFTRVSTETLSDTSNGVDMQNNKQESVRLCRGNIQPVGEVASLKSDADLTRGPAEHRIFPDVERNSDATSKSALNHDQIPSVEEQTSPFGAHSRTRETPVKQIYSRRAIKTPNDYYRVYPTDQFQTEPVLPRYPIQYNKSYNHADIVSNTELLQQARKYGSPNFVARLDNEIKRMQANSEEPREGYWIPKNNIYSLELFKTKQLPERRAPGSLPRSPLGEAWVQPARALKARNAYVDVESMVHEISSSNTRDFSNAEAVSNSSERVLNPNTTPAVRRTKGVKEETQRLWQGRVLGKRSDILKPPSPEVMRPVELSRSERLHKLAMATATALTQALGIPTKEARDQLLIGFDEVVRSVELKSGRNKCKTNATHLESVELEQRKILKNPLNKHPTHKEEGVVYRLRVESVRHLRLRRFVSYRDSCSTGSAALTNPTPPMSIVLHGTLCDAPSLKLVSAELARLGEVAGQPVILCDPQSHGTRNEKSRQTFGDVPLTAAKHQSDHEGCPQVDYFAIVCSRLGRLVGVDIKPIVSAMKQSRYDWYVKTITIDELGRQKRYQFYCDRWLSLDDHVIPCKRYRVQSSAQNRKRLGASYTPETRVTLSRWFRSLRSLNQPPASESSHMDDNQQSKVPVSSNEPSNLNTKSFSTSSLQPDVVGHGDRLEKVQGSDTPKTTAGSILIKFPTFYKSTDWDHLEHEVTNDEYFWSDDQLQILKELIPERTSGWILCSKIQMDIVVRTLTSPNSEILINLDKSIDPSALYLVLLNGIHARILHPEMQLNKILGPDRIQASLSSNNQPDIIQWIDVYLTQFEQDANQQTAAESELPQVKRSQSCLVSTFTDQQSPCNEEVEQQDDEVDEEQGEEEEDPPTLYAQELFPHRKEIKDSRCNAHNGTEIHFSHAPSPQNSVLNSEEVEYHRDYEDDQWEMEEPTEGSAQSITNDRPLVKVNSVSLDAQSELSQINSLNTTNTSSVPTLVHQDCPLFTDHSRSLSNTGPGSSLQAEALNEGPSVVPIISKLSEKDMEDRLKRIADCTSMKRLLGGDESNHSGQSKCLSKAEVPIDAIFRAVHSNFHSDDPTIPPDTTRNQSNNNCYNETVFTHGFVSVTGIPTHSPAGENERKMNHYEDNICHFPVTGKTMRMPMICDVNLETPCSPAFGY</sequence>
<dbReference type="EMBL" id="JXXN02001762">
    <property type="protein sequence ID" value="THD24136.1"/>
    <property type="molecule type" value="Genomic_DNA"/>
</dbReference>
<feature type="region of interest" description="Disordered" evidence="1">
    <location>
        <begin position="877"/>
        <end position="918"/>
    </location>
</feature>
<reference evidence="2" key="1">
    <citation type="submission" date="2019-03" db="EMBL/GenBank/DDBJ databases">
        <title>Improved annotation for the trematode Fasciola hepatica.</title>
        <authorList>
            <person name="Choi Y.-J."/>
            <person name="Martin J."/>
            <person name="Mitreva M."/>
        </authorList>
    </citation>
    <scope>NUCLEOTIDE SEQUENCE [LARGE SCALE GENOMIC DNA]</scope>
</reference>
<organism evidence="2 3">
    <name type="scientific">Fasciola hepatica</name>
    <name type="common">Liver fluke</name>
    <dbReference type="NCBI Taxonomy" id="6192"/>
    <lineage>
        <taxon>Eukaryota</taxon>
        <taxon>Metazoa</taxon>
        <taxon>Spiralia</taxon>
        <taxon>Lophotrochozoa</taxon>
        <taxon>Platyhelminthes</taxon>
        <taxon>Trematoda</taxon>
        <taxon>Digenea</taxon>
        <taxon>Plagiorchiida</taxon>
        <taxon>Echinostomata</taxon>
        <taxon>Echinostomatoidea</taxon>
        <taxon>Fasciolidae</taxon>
        <taxon>Fasciola</taxon>
    </lineage>
</organism>
<dbReference type="Gene3D" id="2.60.60.20">
    <property type="entry name" value="PLAT/LH2 domain"/>
    <property type="match status" value="1"/>
</dbReference>
<dbReference type="InterPro" id="IPR036392">
    <property type="entry name" value="PLAT/LH2_dom_sf"/>
</dbReference>
<feature type="compositionally biased region" description="Polar residues" evidence="1">
    <location>
        <begin position="205"/>
        <end position="223"/>
    </location>
</feature>
<name>A0A4E0RAB4_FASHE</name>
<gene>
    <name evidence="2" type="ORF">D915_005207</name>
</gene>
<protein>
    <recommendedName>
        <fullName evidence="4">PLAT domain-containing protein</fullName>
    </recommendedName>
</protein>
<accession>A0A4E0RAB4</accession>
<feature type="region of interest" description="Disordered" evidence="1">
    <location>
        <begin position="185"/>
        <end position="231"/>
    </location>
</feature>
<dbReference type="SUPFAM" id="SSF49723">
    <property type="entry name" value="Lipase/lipooxygenase domain (PLAT/LH2 domain)"/>
    <property type="match status" value="1"/>
</dbReference>
<feature type="region of interest" description="Disordered" evidence="1">
    <location>
        <begin position="1101"/>
        <end position="1132"/>
    </location>
</feature>
<keyword evidence="3" id="KW-1185">Reference proteome</keyword>
<dbReference type="Proteomes" id="UP000230066">
    <property type="component" value="Unassembled WGS sequence"/>
</dbReference>
<evidence type="ECO:0000256" key="1">
    <source>
        <dbReference type="SAM" id="MobiDB-lite"/>
    </source>
</evidence>
<proteinExistence type="predicted"/>
<evidence type="ECO:0000313" key="2">
    <source>
        <dbReference type="EMBL" id="THD24136.1"/>
    </source>
</evidence>
<comment type="caution">
    <text evidence="2">The sequence shown here is derived from an EMBL/GenBank/DDBJ whole genome shotgun (WGS) entry which is preliminary data.</text>
</comment>
<evidence type="ECO:0008006" key="4">
    <source>
        <dbReference type="Google" id="ProtNLM"/>
    </source>
</evidence>
<feature type="region of interest" description="Disordered" evidence="1">
    <location>
        <begin position="123"/>
        <end position="153"/>
    </location>
</feature>
<feature type="compositionally biased region" description="Polar residues" evidence="1">
    <location>
        <begin position="891"/>
        <end position="915"/>
    </location>
</feature>